<organism evidence="3">
    <name type="scientific">uncultured Truepera sp</name>
    <dbReference type="NCBI Taxonomy" id="543023"/>
    <lineage>
        <taxon>Bacteria</taxon>
        <taxon>Thermotogati</taxon>
        <taxon>Deinococcota</taxon>
        <taxon>Deinococci</taxon>
        <taxon>Trueperales</taxon>
        <taxon>Trueperaceae</taxon>
        <taxon>Truepera</taxon>
        <taxon>environmental samples</taxon>
    </lineage>
</organism>
<accession>A0A6J4VK40</accession>
<dbReference type="Gene3D" id="2.60.40.1190">
    <property type="match status" value="1"/>
</dbReference>
<evidence type="ECO:0000313" key="3">
    <source>
        <dbReference type="EMBL" id="CAA9581563.1"/>
    </source>
</evidence>
<dbReference type="EMBL" id="CADCWP010000261">
    <property type="protein sequence ID" value="CAA9581563.1"/>
    <property type="molecule type" value="Genomic_DNA"/>
</dbReference>
<dbReference type="InterPro" id="IPR019248">
    <property type="entry name" value="Glucodextran_C"/>
</dbReference>
<proteinExistence type="predicted"/>
<name>A0A6J4VK40_9DEIN</name>
<reference evidence="3" key="1">
    <citation type="submission" date="2020-02" db="EMBL/GenBank/DDBJ databases">
        <authorList>
            <person name="Meier V. D."/>
        </authorList>
    </citation>
    <scope>NUCLEOTIDE SEQUENCE</scope>
    <source>
        <strain evidence="3">AVDCRST_MAG86</strain>
    </source>
</reference>
<dbReference type="Pfam" id="PF09985">
    <property type="entry name" value="Glucodextran_C"/>
    <property type="match status" value="1"/>
</dbReference>
<keyword evidence="1" id="KW-0812">Transmembrane</keyword>
<evidence type="ECO:0000259" key="2">
    <source>
        <dbReference type="Pfam" id="PF09985"/>
    </source>
</evidence>
<feature type="domain" description="Glucodextranase-like C-terminal" evidence="2">
    <location>
        <begin position="11"/>
        <end position="204"/>
    </location>
</feature>
<gene>
    <name evidence="3" type="ORF">AVDCRST_MAG86-2882</name>
</gene>
<evidence type="ECO:0000256" key="1">
    <source>
        <dbReference type="SAM" id="Phobius"/>
    </source>
</evidence>
<dbReference type="AlphaFoldDB" id="A0A6J4VK40"/>
<dbReference type="SUPFAM" id="SSF49344">
    <property type="entry name" value="CBD9-like"/>
    <property type="match status" value="1"/>
</dbReference>
<feature type="transmembrane region" description="Helical" evidence="1">
    <location>
        <begin position="218"/>
        <end position="240"/>
    </location>
</feature>
<sequence>MLDALLLAALLSVRDPAGDAFGKDLVAPTATLFRQREAFDIRGLEVLAGSTVTLQVALGRVEDGFPQPLLELYVSDAEVAGTQDLLTGSQLRLPPNATWRYAFRVVGETVRVFSAQDGARVDVTEASSARLSVTGDTLTLTTRLPLPRRFSVYGMSGSYDPFSPDGWRTPRRTPSPWGFSGTASSPVLDVIADTPEVQERALAQGVLPEIRASFAQPGWLSVAGVGVAVALTGVAARLYFGRRVVPERPAAQLAPLSEKDIRHHARMLKDLARGQGTLTAAGGDTMVEEAPALEPVMK</sequence>
<keyword evidence="1" id="KW-0472">Membrane</keyword>
<protein>
    <recommendedName>
        <fullName evidence="2">Glucodextranase-like C-terminal domain-containing protein</fullName>
    </recommendedName>
</protein>
<keyword evidence="1" id="KW-1133">Transmembrane helix</keyword>